<dbReference type="Proteomes" id="UP000284403">
    <property type="component" value="Unassembled WGS sequence"/>
</dbReference>
<evidence type="ECO:0008006" key="4">
    <source>
        <dbReference type="Google" id="ProtNLM"/>
    </source>
</evidence>
<evidence type="ECO:0000313" key="3">
    <source>
        <dbReference type="Proteomes" id="UP000284403"/>
    </source>
</evidence>
<sequence length="516" mass="56210">MGVGGALLSIYVAYRQRRGSARPKNEEACGRPSDEHATASRRSTAQTVPVEVVAKKLSAGWASAPPIFYPPNLAVIPILRPDAVKNDLAVEQNDFILCDGPRLCMLQTPAGDEENVKFYLEYLQNMPILQTLATHGTAVLPLKEVGFSCASECFTHAVVIPDKEMLVFFGRHGPYLLSFVMTQYASSPLKSENGKNTVEKLTPGNIQMLLDACRVVPLVDGLRLAGTPVGAGKGSLRLTYRHGNNVLVFALSPSLTVRQNVEPEGKGDNDALRPLFFIEGEVLREKRIGVGSDALGALVRGTSVDALFPPPTPAHPPVSSLVSLVAVEELAAPVANGVGGRAPLPHGEDAMSIVFSHPYLGVSFSVNPKTGVVHEPILAEDLLVLYWPLGDETRRSLPSGPGEGVAPPRVSIRRLTQPPPTWEKFLSTEDELRHNVLFHFTDWTTERVPCTMCDVNGLQGVQLFESKEGRSCRTYVIPRGDVILVVRWETESKDWDAHLTLLQRFLDTLLLAEPLA</sequence>
<protein>
    <recommendedName>
        <fullName evidence="4">Present in the outer mitochondrial membrane proteome 7</fullName>
    </recommendedName>
</protein>
<gene>
    <name evidence="2" type="ORF">Tco025E_05071</name>
</gene>
<evidence type="ECO:0000256" key="1">
    <source>
        <dbReference type="SAM" id="MobiDB-lite"/>
    </source>
</evidence>
<dbReference type="OrthoDB" id="273232at2759"/>
<keyword evidence="3" id="KW-1185">Reference proteome</keyword>
<dbReference type="EMBL" id="MKKU01000271">
    <property type="protein sequence ID" value="RNF17142.1"/>
    <property type="molecule type" value="Genomic_DNA"/>
</dbReference>
<evidence type="ECO:0000313" key="2">
    <source>
        <dbReference type="EMBL" id="RNF17142.1"/>
    </source>
</evidence>
<dbReference type="GeneID" id="40318682"/>
<organism evidence="2 3">
    <name type="scientific">Trypanosoma conorhini</name>
    <dbReference type="NCBI Taxonomy" id="83891"/>
    <lineage>
        <taxon>Eukaryota</taxon>
        <taxon>Discoba</taxon>
        <taxon>Euglenozoa</taxon>
        <taxon>Kinetoplastea</taxon>
        <taxon>Metakinetoplastina</taxon>
        <taxon>Trypanosomatida</taxon>
        <taxon>Trypanosomatidae</taxon>
        <taxon>Trypanosoma</taxon>
    </lineage>
</organism>
<proteinExistence type="predicted"/>
<reference evidence="2 3" key="1">
    <citation type="journal article" date="2018" name="BMC Genomics">
        <title>Genomic comparison of Trypanosoma conorhini and Trypanosoma rangeli to Trypanosoma cruzi strains of high and low virulence.</title>
        <authorList>
            <person name="Bradwell K.R."/>
            <person name="Koparde V.N."/>
            <person name="Matveyev A.V."/>
            <person name="Serrano M.G."/>
            <person name="Alves J.M."/>
            <person name="Parikh H."/>
            <person name="Huang B."/>
            <person name="Lee V."/>
            <person name="Espinosa-Alvarez O."/>
            <person name="Ortiz P.A."/>
            <person name="Costa-Martins A.G."/>
            <person name="Teixeira M.M."/>
            <person name="Buck G.A."/>
        </authorList>
    </citation>
    <scope>NUCLEOTIDE SEQUENCE [LARGE SCALE GENOMIC DNA]</scope>
    <source>
        <strain evidence="2 3">025E</strain>
    </source>
</reference>
<comment type="caution">
    <text evidence="2">The sequence shown here is derived from an EMBL/GenBank/DDBJ whole genome shotgun (WGS) entry which is preliminary data.</text>
</comment>
<dbReference type="RefSeq" id="XP_029228047.1">
    <property type="nucleotide sequence ID" value="XM_029371974.1"/>
</dbReference>
<feature type="region of interest" description="Disordered" evidence="1">
    <location>
        <begin position="22"/>
        <end position="45"/>
    </location>
</feature>
<accession>A0A422PHE0</accession>
<name>A0A422PHE0_9TRYP</name>
<feature type="compositionally biased region" description="Basic and acidic residues" evidence="1">
    <location>
        <begin position="23"/>
        <end position="38"/>
    </location>
</feature>
<dbReference type="AlphaFoldDB" id="A0A422PHE0"/>